<reference evidence="1" key="2">
    <citation type="submission" date="2020-09" db="EMBL/GenBank/DDBJ databases">
        <authorList>
            <person name="Sun Q."/>
            <person name="Kim S."/>
        </authorList>
    </citation>
    <scope>NUCLEOTIDE SEQUENCE</scope>
    <source>
        <strain evidence="1">KCTC 23224</strain>
    </source>
</reference>
<organism evidence="1 2">
    <name type="scientific">Mongoliitalea lutea</name>
    <dbReference type="NCBI Taxonomy" id="849756"/>
    <lineage>
        <taxon>Bacteria</taxon>
        <taxon>Pseudomonadati</taxon>
        <taxon>Bacteroidota</taxon>
        <taxon>Cytophagia</taxon>
        <taxon>Cytophagales</taxon>
        <taxon>Cyclobacteriaceae</taxon>
        <taxon>Mongoliitalea</taxon>
    </lineage>
</organism>
<dbReference type="AlphaFoldDB" id="A0A8J3G5H9"/>
<evidence type="ECO:0008006" key="3">
    <source>
        <dbReference type="Google" id="ProtNLM"/>
    </source>
</evidence>
<gene>
    <name evidence="1" type="ORF">GCM10008106_20670</name>
</gene>
<evidence type="ECO:0000313" key="2">
    <source>
        <dbReference type="Proteomes" id="UP000642809"/>
    </source>
</evidence>
<name>A0A8J3G5H9_9BACT</name>
<proteinExistence type="predicted"/>
<sequence length="186" mass="20781">MCTLGVAQGLDLDDEDRQEPKKVNPLHANGLNYVGVGFEIGPTLNRRRFGQPVHFGLPVKVYLGREKKGRFLVRTGIHYFPVPAERRFVGYSHSFTTIVPLAIGYRRNIGDWYLEGSLGAALTTEAAIYKDASLGKSRIAYREINYGVEIGKQIGDFDLGLAVYNTGPIPFHLLCAGFKSSYRIKW</sequence>
<accession>A0A8J3G5H9</accession>
<reference evidence="1" key="1">
    <citation type="journal article" date="2014" name="Int. J. Syst. Evol. Microbiol.">
        <title>Complete genome sequence of Corynebacterium casei LMG S-19264T (=DSM 44701T), isolated from a smear-ripened cheese.</title>
        <authorList>
            <consortium name="US DOE Joint Genome Institute (JGI-PGF)"/>
            <person name="Walter F."/>
            <person name="Albersmeier A."/>
            <person name="Kalinowski J."/>
            <person name="Ruckert C."/>
        </authorList>
    </citation>
    <scope>NUCLEOTIDE SEQUENCE</scope>
    <source>
        <strain evidence="1">KCTC 23224</strain>
    </source>
</reference>
<evidence type="ECO:0000313" key="1">
    <source>
        <dbReference type="EMBL" id="GHB39321.1"/>
    </source>
</evidence>
<comment type="caution">
    <text evidence="1">The sequence shown here is derived from an EMBL/GenBank/DDBJ whole genome shotgun (WGS) entry which is preliminary data.</text>
</comment>
<dbReference type="Proteomes" id="UP000642809">
    <property type="component" value="Unassembled WGS sequence"/>
</dbReference>
<protein>
    <recommendedName>
        <fullName evidence="3">Outer membrane protein beta-barrel domain-containing protein</fullName>
    </recommendedName>
</protein>
<dbReference type="EMBL" id="BMYF01000011">
    <property type="protein sequence ID" value="GHB39321.1"/>
    <property type="molecule type" value="Genomic_DNA"/>
</dbReference>
<keyword evidence="2" id="KW-1185">Reference proteome</keyword>